<reference evidence="3" key="1">
    <citation type="journal article" date="2019" name="Int. J. Syst. Evol. Microbiol.">
        <title>The Global Catalogue of Microorganisms (GCM) 10K type strain sequencing project: providing services to taxonomists for standard genome sequencing and annotation.</title>
        <authorList>
            <consortium name="The Broad Institute Genomics Platform"/>
            <consortium name="The Broad Institute Genome Sequencing Center for Infectious Disease"/>
            <person name="Wu L."/>
            <person name="Ma J."/>
        </authorList>
    </citation>
    <scope>NUCLEOTIDE SEQUENCE [LARGE SCALE GENOMIC DNA]</scope>
    <source>
        <strain evidence="3">JCM 17452</strain>
    </source>
</reference>
<dbReference type="PANTHER" id="PTHR12558">
    <property type="entry name" value="CELL DIVISION CYCLE 16,23,27"/>
    <property type="match status" value="1"/>
</dbReference>
<dbReference type="RefSeq" id="WP_246046812.1">
    <property type="nucleotide sequence ID" value="NZ_BAABAV010000001.1"/>
</dbReference>
<sequence length="305" mass="34903">MAICQPNLDGADALFKKKQYNKAEQYIKGYLQSYPKDLEGIELLGHAYFHQEKWDEAINTYESLIEVQPKNANYQFKYGGVLALKAKSISKLRALGLIGDAKDALIKSANLDPNHIEVRWALVELYMQLPGIVGGSKTKSLKYANELQNISKVDGYLAKGYIYEYDDKLELAEKYYKMAIKEGGSLTCFQKLTDLYENEDAPEKAIANIEAAQKRHERNALHYQIGKISAEYNIQLQKGERCLKTYLKNYSLKDGVPMAWAHYRLAQIHMHQNNKLEALKYIDLALAELPEIKPFKEQKELILSL</sequence>
<evidence type="ECO:0000313" key="2">
    <source>
        <dbReference type="EMBL" id="GAA4268105.1"/>
    </source>
</evidence>
<dbReference type="InterPro" id="IPR019734">
    <property type="entry name" value="TPR_rpt"/>
</dbReference>
<gene>
    <name evidence="2" type="ORF">GCM10022257_02060</name>
</gene>
<evidence type="ECO:0008006" key="4">
    <source>
        <dbReference type="Google" id="ProtNLM"/>
    </source>
</evidence>
<protein>
    <recommendedName>
        <fullName evidence="4">Tetratricopeptide repeat protein</fullName>
    </recommendedName>
</protein>
<dbReference type="SMART" id="SM00028">
    <property type="entry name" value="TPR"/>
    <property type="match status" value="3"/>
</dbReference>
<feature type="repeat" description="TPR" evidence="1">
    <location>
        <begin position="38"/>
        <end position="71"/>
    </location>
</feature>
<dbReference type="Proteomes" id="UP001500027">
    <property type="component" value="Unassembled WGS sequence"/>
</dbReference>
<organism evidence="2 3">
    <name type="scientific">Hyunsoonleella aestuarii</name>
    <dbReference type="NCBI Taxonomy" id="912802"/>
    <lineage>
        <taxon>Bacteria</taxon>
        <taxon>Pseudomonadati</taxon>
        <taxon>Bacteroidota</taxon>
        <taxon>Flavobacteriia</taxon>
        <taxon>Flavobacteriales</taxon>
        <taxon>Flavobacteriaceae</taxon>
    </lineage>
</organism>
<dbReference type="InterPro" id="IPR011990">
    <property type="entry name" value="TPR-like_helical_dom_sf"/>
</dbReference>
<dbReference type="Pfam" id="PF14559">
    <property type="entry name" value="TPR_19"/>
    <property type="match status" value="1"/>
</dbReference>
<dbReference type="PROSITE" id="PS50005">
    <property type="entry name" value="TPR"/>
    <property type="match status" value="1"/>
</dbReference>
<dbReference type="PANTHER" id="PTHR12558:SF13">
    <property type="entry name" value="CELL DIVISION CYCLE PROTEIN 27 HOMOLOG"/>
    <property type="match status" value="1"/>
</dbReference>
<dbReference type="SUPFAM" id="SSF81901">
    <property type="entry name" value="HCP-like"/>
    <property type="match status" value="1"/>
</dbReference>
<keyword evidence="3" id="KW-1185">Reference proteome</keyword>
<comment type="caution">
    <text evidence="2">The sequence shown here is derived from an EMBL/GenBank/DDBJ whole genome shotgun (WGS) entry which is preliminary data.</text>
</comment>
<dbReference type="SUPFAM" id="SSF48452">
    <property type="entry name" value="TPR-like"/>
    <property type="match status" value="1"/>
</dbReference>
<evidence type="ECO:0000256" key="1">
    <source>
        <dbReference type="PROSITE-ProRule" id="PRU00339"/>
    </source>
</evidence>
<name>A0ABP8E7S6_9FLAO</name>
<proteinExistence type="predicted"/>
<evidence type="ECO:0000313" key="3">
    <source>
        <dbReference type="Proteomes" id="UP001500027"/>
    </source>
</evidence>
<dbReference type="Pfam" id="PF13432">
    <property type="entry name" value="TPR_16"/>
    <property type="match status" value="1"/>
</dbReference>
<dbReference type="Gene3D" id="1.25.40.10">
    <property type="entry name" value="Tetratricopeptide repeat domain"/>
    <property type="match status" value="2"/>
</dbReference>
<accession>A0ABP8E7S6</accession>
<dbReference type="EMBL" id="BAABAV010000001">
    <property type="protein sequence ID" value="GAA4268105.1"/>
    <property type="molecule type" value="Genomic_DNA"/>
</dbReference>
<keyword evidence="1" id="KW-0802">TPR repeat</keyword>